<reference evidence="1 2" key="1">
    <citation type="submission" date="2016-05" db="EMBL/GenBank/DDBJ databases">
        <title>Genome sequencing of Acetobacter pasteurianus strain SRCM100623.</title>
        <authorList>
            <person name="Song Y.R."/>
        </authorList>
    </citation>
    <scope>NUCLEOTIDE SEQUENCE [LARGE SCALE GENOMIC DNA]</scope>
    <source>
        <strain evidence="1 2">SRCM100623</strain>
    </source>
</reference>
<accession>A0A1A0DBJ2</accession>
<comment type="caution">
    <text evidence="1">The sequence shown here is derived from an EMBL/GenBank/DDBJ whole genome shotgun (WGS) entry which is preliminary data.</text>
</comment>
<gene>
    <name evidence="1" type="ORF">SRCM100623_00944</name>
</gene>
<dbReference type="PATRIC" id="fig|438.15.peg.1089"/>
<dbReference type="RefSeq" id="WP_064776068.1">
    <property type="nucleotide sequence ID" value="NZ_LYUD01000099.1"/>
</dbReference>
<sequence>MMAGYPWSMMFAPRHSRASLSRKATPSKRTGVAVAGDSSLYKGDVTAILTPVDTASARGYEMHGCNRALKTDSAIIKSSICVNASKKTSSPETEDGGLECEKVGQFQTENFGRM</sequence>
<name>A0A1A0DBJ2_ACEPA</name>
<evidence type="ECO:0000313" key="2">
    <source>
        <dbReference type="Proteomes" id="UP000093796"/>
    </source>
</evidence>
<organism evidence="1 2">
    <name type="scientific">Acetobacter pasteurianus</name>
    <name type="common">Acetobacter turbidans</name>
    <dbReference type="NCBI Taxonomy" id="438"/>
    <lineage>
        <taxon>Bacteria</taxon>
        <taxon>Pseudomonadati</taxon>
        <taxon>Pseudomonadota</taxon>
        <taxon>Alphaproteobacteria</taxon>
        <taxon>Acetobacterales</taxon>
        <taxon>Acetobacteraceae</taxon>
        <taxon>Acetobacter</taxon>
    </lineage>
</organism>
<protein>
    <submittedName>
        <fullName evidence="1">Uncharacterized protein</fullName>
    </submittedName>
</protein>
<dbReference type="AlphaFoldDB" id="A0A1A0DBJ2"/>
<evidence type="ECO:0000313" key="1">
    <source>
        <dbReference type="EMBL" id="OAZ72405.1"/>
    </source>
</evidence>
<proteinExistence type="predicted"/>
<dbReference type="Proteomes" id="UP000093796">
    <property type="component" value="Unassembled WGS sequence"/>
</dbReference>
<dbReference type="EMBL" id="LYUD01000099">
    <property type="protein sequence ID" value="OAZ72405.1"/>
    <property type="molecule type" value="Genomic_DNA"/>
</dbReference>